<dbReference type="GO" id="GO:0046949">
    <property type="term" value="P:fatty-acyl-CoA biosynthetic process"/>
    <property type="evidence" value="ECO:0007669"/>
    <property type="project" value="TreeGrafter"/>
</dbReference>
<evidence type="ECO:0000313" key="6">
    <source>
        <dbReference type="Proteomes" id="UP000007151"/>
    </source>
</evidence>
<dbReference type="STRING" id="278856.A0A212FN15"/>
<dbReference type="InterPro" id="IPR020845">
    <property type="entry name" value="AMP-binding_CS"/>
</dbReference>
<feature type="domain" description="AMP-dependent synthetase/ligase" evidence="3">
    <location>
        <begin position="41"/>
        <end position="404"/>
    </location>
</feature>
<comment type="caution">
    <text evidence="5">The sequence shown here is derived from an EMBL/GenBank/DDBJ whole genome shotgun (WGS) entry which is preliminary data.</text>
</comment>
<dbReference type="eggNOG" id="KOG1176">
    <property type="taxonomic scope" value="Eukaryota"/>
</dbReference>
<dbReference type="GO" id="GO:0005777">
    <property type="term" value="C:peroxisome"/>
    <property type="evidence" value="ECO:0007669"/>
    <property type="project" value="UniProtKB-SubCell"/>
</dbReference>
<dbReference type="GO" id="GO:0004467">
    <property type="term" value="F:long-chain fatty acid-CoA ligase activity"/>
    <property type="evidence" value="ECO:0007669"/>
    <property type="project" value="TreeGrafter"/>
</dbReference>
<dbReference type="InterPro" id="IPR045851">
    <property type="entry name" value="AMP-bd_C_sf"/>
</dbReference>
<dbReference type="EMBL" id="AGBW02007648">
    <property type="protein sequence ID" value="OWR55128.1"/>
    <property type="molecule type" value="Genomic_DNA"/>
</dbReference>
<dbReference type="Pfam" id="PF13193">
    <property type="entry name" value="AMP-binding_C"/>
    <property type="match status" value="2"/>
</dbReference>
<dbReference type="PANTHER" id="PTHR24096:SF353">
    <property type="entry name" value="GH16244P-RELATED"/>
    <property type="match status" value="1"/>
</dbReference>
<reference evidence="5 6" key="1">
    <citation type="journal article" date="2011" name="Cell">
        <title>The monarch butterfly genome yields insights into long-distance migration.</title>
        <authorList>
            <person name="Zhan S."/>
            <person name="Merlin C."/>
            <person name="Boore J.L."/>
            <person name="Reppert S.M."/>
        </authorList>
    </citation>
    <scope>NUCLEOTIDE SEQUENCE [LARGE SCALE GENOMIC DNA]</scope>
    <source>
        <strain evidence="5">F-2</strain>
    </source>
</reference>
<dbReference type="Pfam" id="PF00501">
    <property type="entry name" value="AMP-binding"/>
    <property type="match status" value="2"/>
</dbReference>
<evidence type="ECO:0000313" key="5">
    <source>
        <dbReference type="EMBL" id="OWR55128.1"/>
    </source>
</evidence>
<dbReference type="InterPro" id="IPR000873">
    <property type="entry name" value="AMP-dep_synth/lig_dom"/>
</dbReference>
<feature type="domain" description="AMP-binding enzyme C-terminal" evidence="4">
    <location>
        <begin position="455"/>
        <end position="531"/>
    </location>
</feature>
<keyword evidence="6" id="KW-1185">Reference proteome</keyword>
<dbReference type="PANTHER" id="PTHR24096">
    <property type="entry name" value="LONG-CHAIN-FATTY-ACID--COA LIGASE"/>
    <property type="match status" value="1"/>
</dbReference>
<name>A0A212FN15_DANPL</name>
<comment type="subcellular location">
    <subcellularLocation>
        <location evidence="1">Peroxisome</location>
    </subcellularLocation>
</comment>
<evidence type="ECO:0000256" key="2">
    <source>
        <dbReference type="ARBA" id="ARBA00023140"/>
    </source>
</evidence>
<feature type="domain" description="AMP-binding enzyme C-terminal" evidence="4">
    <location>
        <begin position="990"/>
        <end position="1066"/>
    </location>
</feature>
<dbReference type="InterPro" id="IPR025110">
    <property type="entry name" value="AMP-bd_C"/>
</dbReference>
<dbReference type="KEGG" id="dpl:KGM_206945"/>
<feature type="domain" description="AMP-dependent synthetase/ligase" evidence="3">
    <location>
        <begin position="590"/>
        <end position="939"/>
    </location>
</feature>
<sequence length="1082" mass="120984">MQQSFDSCNYYFNEISNKVTAESGIWTDGEHLGKIIIRCLKEAPNFIAQIDGGTGEKETNKSVLERTVMCAQSFINFGLKYQDVVMVIAPNHLHISIPLYAAFCTGVIFAGIDFNLGENELADTFKSGQPKMIFCQNSNLQTVRKALARIKSNAEIVTFDEGQDCISFTKFISKYSGDATVENFRICDFEPVETIALLIATSGSTGLPKVAVLTHQNVSVGFIQNWKGLSKAPNPFDIGLVISPIQWISSTFQIVMSPILRYTRLQTSNKLSPEHVYDLINKYKPKYTICSPTYMTTLLRNDHQHVCDFTSFKYILIGGSAVSKELYADLKKVAPNVMIQVGYGMSEASGLIFSPHYVPLGSIGRPMEHVNWKLVDPDTEEIIPEPYKAGEIRIKGRSIFKGYYNNPEMTAQAFDKDGWLKSGDIVYRDENYNFFYVDRQKLLLKYRNHQVSPLEIENVILKHPGVVDVAVSGIPDPEYGDLPIAFVVKKNDYDLTAQCVEDLVKETLTDSKQLRGGVIFLDELPVTSTSKLDRTKLKNMAVNMAKWVRSRNAVNMHLEELSSRIVADSGIPTDRYHLGKLILQSLKDAPDYLSQIDGASGETENFESVLRRSVRCATALKNLGLKQGDVVVLMAPNHIHLCIPIYAALYIGAIVAGIDMNLKINELKDSFKINKPSVIFCQSEKAADINLALSNLNIDPKIVTFDKGSDYLNFHQFVDKYGDDTPVEEFKATNLDPNEAIALLISTSGTTGLPKSAAATHANFAISAANMWVLFDTCPSPTRLSVIMSPLQWYSALFQYIYTPIVRTTRLQSSLPMTQEHAYYIINKYKPTFTMCSPNMWAELFKKGDRDKCDLSCFDLIMAAGSDVPSTLFDTINSVVPETCFIPAYGLSEISGIAFVYDSTNPRSLVSPETKLDVTEPNVPGELFIKGPAVFKGYYNDEKCTEETFTDDGWFKTGDIFKRDENWYFYFVERRKMLLIHKNYQVSPLEIENVIIQHPAVYQVAVTSVPHPEHGDLPVACVVKHKDSTVTAQDIKDMVEETLSEQKHLSGGVIFLDALPMTSTSKVNKSKLAALARVSERL</sequence>
<dbReference type="AlphaFoldDB" id="A0A212FN15"/>
<evidence type="ECO:0000256" key="1">
    <source>
        <dbReference type="ARBA" id="ARBA00004275"/>
    </source>
</evidence>
<organism evidence="5 6">
    <name type="scientific">Danaus plexippus plexippus</name>
    <dbReference type="NCBI Taxonomy" id="278856"/>
    <lineage>
        <taxon>Eukaryota</taxon>
        <taxon>Metazoa</taxon>
        <taxon>Ecdysozoa</taxon>
        <taxon>Arthropoda</taxon>
        <taxon>Hexapoda</taxon>
        <taxon>Insecta</taxon>
        <taxon>Pterygota</taxon>
        <taxon>Neoptera</taxon>
        <taxon>Endopterygota</taxon>
        <taxon>Lepidoptera</taxon>
        <taxon>Glossata</taxon>
        <taxon>Ditrysia</taxon>
        <taxon>Papilionoidea</taxon>
        <taxon>Nymphalidae</taxon>
        <taxon>Danainae</taxon>
        <taxon>Danaini</taxon>
        <taxon>Danaina</taxon>
        <taxon>Danaus</taxon>
        <taxon>Danaus</taxon>
    </lineage>
</organism>
<evidence type="ECO:0000259" key="4">
    <source>
        <dbReference type="Pfam" id="PF13193"/>
    </source>
</evidence>
<dbReference type="Gene3D" id="3.40.50.12780">
    <property type="entry name" value="N-terminal domain of ligase-like"/>
    <property type="match status" value="2"/>
</dbReference>
<accession>A0A212FN15</accession>
<keyword evidence="2" id="KW-0576">Peroxisome</keyword>
<dbReference type="PROSITE" id="PS00455">
    <property type="entry name" value="AMP_BINDING"/>
    <property type="match status" value="1"/>
</dbReference>
<dbReference type="Gene3D" id="3.30.300.30">
    <property type="match status" value="2"/>
</dbReference>
<dbReference type="InParanoid" id="A0A212FN15"/>
<proteinExistence type="predicted"/>
<protein>
    <recommendedName>
        <fullName evidence="7">Luciferin 4-monooxygenase-like</fullName>
    </recommendedName>
</protein>
<dbReference type="InterPro" id="IPR042099">
    <property type="entry name" value="ANL_N_sf"/>
</dbReference>
<dbReference type="SUPFAM" id="SSF56801">
    <property type="entry name" value="Acetyl-CoA synthetase-like"/>
    <property type="match status" value="2"/>
</dbReference>
<dbReference type="Proteomes" id="UP000007151">
    <property type="component" value="Unassembled WGS sequence"/>
</dbReference>
<evidence type="ECO:0008006" key="7">
    <source>
        <dbReference type="Google" id="ProtNLM"/>
    </source>
</evidence>
<evidence type="ECO:0000259" key="3">
    <source>
        <dbReference type="Pfam" id="PF00501"/>
    </source>
</evidence>
<gene>
    <name evidence="5" type="ORF">KGM_206945</name>
</gene>